<proteinExistence type="predicted"/>
<sequence length="60" mass="6596">MSEIKIRNLTKYFDDVKAIDGIDLDIPDKKVTVLLGPSGCGKSTTLRIIAGLIIPMRCTF</sequence>
<keyword evidence="6" id="KW-1185">Reference proteome</keyword>
<dbReference type="GO" id="GO:0055052">
    <property type="term" value="C:ATP-binding cassette (ABC) transporter complex, substrate-binding subunit-containing"/>
    <property type="evidence" value="ECO:0007669"/>
    <property type="project" value="TreeGrafter"/>
</dbReference>
<dbReference type="Proteomes" id="UP000070373">
    <property type="component" value="Unassembled WGS sequence"/>
</dbReference>
<feature type="domain" description="ABC transporter" evidence="4">
    <location>
        <begin position="20"/>
        <end position="55"/>
    </location>
</feature>
<reference evidence="5 6" key="1">
    <citation type="journal article" date="2016" name="Sci. Rep.">
        <title>Metabolic traits of an uncultured archaeal lineage -MSBL1- from brine pools of the Red Sea.</title>
        <authorList>
            <person name="Mwirichia R."/>
            <person name="Alam I."/>
            <person name="Rashid M."/>
            <person name="Vinu M."/>
            <person name="Ba-Alawi W."/>
            <person name="Anthony Kamau A."/>
            <person name="Kamanda Ngugi D."/>
            <person name="Goker M."/>
            <person name="Klenk H.P."/>
            <person name="Bajic V."/>
            <person name="Stingl U."/>
        </authorList>
    </citation>
    <scope>NUCLEOTIDE SEQUENCE [LARGE SCALE GENOMIC DNA]</scope>
    <source>
        <strain evidence="5">SCGC-AAA259E17</strain>
    </source>
</reference>
<accession>A0A133UFE6</accession>
<dbReference type="PANTHER" id="PTHR43875">
    <property type="entry name" value="MALTODEXTRIN IMPORT ATP-BINDING PROTEIN MSMX"/>
    <property type="match status" value="1"/>
</dbReference>
<dbReference type="AlphaFoldDB" id="A0A133UFE6"/>
<evidence type="ECO:0000256" key="1">
    <source>
        <dbReference type="ARBA" id="ARBA00022475"/>
    </source>
</evidence>
<dbReference type="InterPro" id="IPR047641">
    <property type="entry name" value="ABC_transpr_MalK/UgpC-like"/>
</dbReference>
<keyword evidence="2" id="KW-1278">Translocase</keyword>
<dbReference type="GO" id="GO:0016887">
    <property type="term" value="F:ATP hydrolysis activity"/>
    <property type="evidence" value="ECO:0007669"/>
    <property type="project" value="InterPro"/>
</dbReference>
<evidence type="ECO:0000259" key="4">
    <source>
        <dbReference type="Pfam" id="PF00005"/>
    </source>
</evidence>
<gene>
    <name evidence="5" type="ORF">AKJ64_01915</name>
</gene>
<protein>
    <recommendedName>
        <fullName evidence="4">ABC transporter domain-containing protein</fullName>
    </recommendedName>
</protein>
<dbReference type="Pfam" id="PF00005">
    <property type="entry name" value="ABC_tran"/>
    <property type="match status" value="1"/>
</dbReference>
<organism evidence="5 6">
    <name type="scientific">candidate division MSBL1 archaeon SCGC-AAA259E17</name>
    <dbReference type="NCBI Taxonomy" id="1698263"/>
    <lineage>
        <taxon>Archaea</taxon>
        <taxon>Methanobacteriati</taxon>
        <taxon>Methanobacteriota</taxon>
        <taxon>candidate division MSBL1</taxon>
    </lineage>
</organism>
<dbReference type="PANTHER" id="PTHR43875:SF15">
    <property type="entry name" value="TREHALOSE IMPORT ATP-BINDING PROTEIN SUGC"/>
    <property type="match status" value="1"/>
</dbReference>
<evidence type="ECO:0000313" key="6">
    <source>
        <dbReference type="Proteomes" id="UP000070373"/>
    </source>
</evidence>
<keyword evidence="1" id="KW-1003">Cell membrane</keyword>
<dbReference type="GO" id="GO:0005524">
    <property type="term" value="F:ATP binding"/>
    <property type="evidence" value="ECO:0007669"/>
    <property type="project" value="InterPro"/>
</dbReference>
<evidence type="ECO:0000256" key="2">
    <source>
        <dbReference type="ARBA" id="ARBA00022967"/>
    </source>
</evidence>
<dbReference type="InterPro" id="IPR027417">
    <property type="entry name" value="P-loop_NTPase"/>
</dbReference>
<comment type="caution">
    <text evidence="5">The sequence shown here is derived from an EMBL/GenBank/DDBJ whole genome shotgun (WGS) entry which is preliminary data.</text>
</comment>
<dbReference type="EMBL" id="LHXN01000024">
    <property type="protein sequence ID" value="KXA92912.1"/>
    <property type="molecule type" value="Genomic_DNA"/>
</dbReference>
<dbReference type="InterPro" id="IPR003439">
    <property type="entry name" value="ABC_transporter-like_ATP-bd"/>
</dbReference>
<evidence type="ECO:0000313" key="5">
    <source>
        <dbReference type="EMBL" id="KXA92912.1"/>
    </source>
</evidence>
<dbReference type="Gene3D" id="3.40.50.300">
    <property type="entry name" value="P-loop containing nucleotide triphosphate hydrolases"/>
    <property type="match status" value="1"/>
</dbReference>
<name>A0A133UFE6_9EURY</name>
<dbReference type="SUPFAM" id="SSF52540">
    <property type="entry name" value="P-loop containing nucleoside triphosphate hydrolases"/>
    <property type="match status" value="1"/>
</dbReference>
<evidence type="ECO:0000256" key="3">
    <source>
        <dbReference type="ARBA" id="ARBA00023136"/>
    </source>
</evidence>
<keyword evidence="3" id="KW-0472">Membrane</keyword>